<feature type="chain" id="PRO_5042139965" description="Mannosyltransferase" evidence="11">
    <location>
        <begin position="19"/>
        <end position="449"/>
    </location>
</feature>
<accession>A0AAD7U6U7</accession>
<evidence type="ECO:0000256" key="5">
    <source>
        <dbReference type="ARBA" id="ARBA00022679"/>
    </source>
</evidence>
<dbReference type="Pfam" id="PF03901">
    <property type="entry name" value="Glyco_transf_22"/>
    <property type="match status" value="1"/>
</dbReference>
<feature type="signal peptide" evidence="11">
    <location>
        <begin position="1"/>
        <end position="18"/>
    </location>
</feature>
<dbReference type="PANTHER" id="PTHR22760:SF2">
    <property type="entry name" value="ALPHA-1,2-MANNOSYLTRANSFERASE ALG9"/>
    <property type="match status" value="1"/>
</dbReference>
<comment type="subcellular location">
    <subcellularLocation>
        <location evidence="1 10">Endoplasmic reticulum membrane</location>
        <topology evidence="1 10">Multi-pass membrane protein</topology>
    </subcellularLocation>
</comment>
<gene>
    <name evidence="12" type="ORF">CTAYLR_008842</name>
</gene>
<keyword evidence="9 10" id="KW-0472">Membrane</keyword>
<evidence type="ECO:0000313" key="12">
    <source>
        <dbReference type="EMBL" id="KAJ8599306.1"/>
    </source>
</evidence>
<dbReference type="GO" id="GO:0005789">
    <property type="term" value="C:endoplasmic reticulum membrane"/>
    <property type="evidence" value="ECO:0007669"/>
    <property type="project" value="UniProtKB-SubCell"/>
</dbReference>
<dbReference type="Proteomes" id="UP001230188">
    <property type="component" value="Unassembled WGS sequence"/>
</dbReference>
<evidence type="ECO:0000256" key="7">
    <source>
        <dbReference type="ARBA" id="ARBA00022824"/>
    </source>
</evidence>
<keyword evidence="6 10" id="KW-0812">Transmembrane</keyword>
<keyword evidence="13" id="KW-1185">Reference proteome</keyword>
<evidence type="ECO:0000313" key="13">
    <source>
        <dbReference type="Proteomes" id="UP001230188"/>
    </source>
</evidence>
<comment type="pathway">
    <text evidence="2">Protein modification; protein glycosylation.</text>
</comment>
<evidence type="ECO:0000256" key="8">
    <source>
        <dbReference type="ARBA" id="ARBA00022989"/>
    </source>
</evidence>
<proteinExistence type="inferred from homology"/>
<evidence type="ECO:0000256" key="2">
    <source>
        <dbReference type="ARBA" id="ARBA00004922"/>
    </source>
</evidence>
<dbReference type="InterPro" id="IPR005599">
    <property type="entry name" value="GPI_mannosylTrfase"/>
</dbReference>
<feature type="transmembrane region" description="Helical" evidence="10">
    <location>
        <begin position="134"/>
        <end position="161"/>
    </location>
</feature>
<keyword evidence="7 10" id="KW-0256">Endoplasmic reticulum</keyword>
<dbReference type="GO" id="GO:0000026">
    <property type="term" value="F:alpha-1,2-mannosyltransferase activity"/>
    <property type="evidence" value="ECO:0007669"/>
    <property type="project" value="TreeGrafter"/>
</dbReference>
<organism evidence="12 13">
    <name type="scientific">Chrysophaeum taylorii</name>
    <dbReference type="NCBI Taxonomy" id="2483200"/>
    <lineage>
        <taxon>Eukaryota</taxon>
        <taxon>Sar</taxon>
        <taxon>Stramenopiles</taxon>
        <taxon>Ochrophyta</taxon>
        <taxon>Pelagophyceae</taxon>
        <taxon>Pelagomonadales</taxon>
        <taxon>Pelagomonadaceae</taxon>
        <taxon>Chrysophaeum</taxon>
    </lineage>
</organism>
<dbReference type="EMBL" id="JAQMWT010000573">
    <property type="protein sequence ID" value="KAJ8599306.1"/>
    <property type="molecule type" value="Genomic_DNA"/>
</dbReference>
<protein>
    <recommendedName>
        <fullName evidence="10">Mannosyltransferase</fullName>
        <ecNumber evidence="10">2.4.1.-</ecNumber>
    </recommendedName>
</protein>
<dbReference type="EC" id="2.4.1.-" evidence="10"/>
<keyword evidence="8 10" id="KW-1133">Transmembrane helix</keyword>
<evidence type="ECO:0000256" key="9">
    <source>
        <dbReference type="ARBA" id="ARBA00023136"/>
    </source>
</evidence>
<evidence type="ECO:0000256" key="6">
    <source>
        <dbReference type="ARBA" id="ARBA00022692"/>
    </source>
</evidence>
<sequence length="449" mass="49038">MRYATALCLLGVVRVVGAFLNGVSDCDEVFNYWEAIAFGLQTWEWAPEFALRSFAFVAPFRLVNSFHGIRVVLGLSSAAAEAALVTASPNPRTLLALLASSPGMWTSSTALLPSSVATTLAFCSHACWIRGNRLGLAVFAAVVATLWCGWPFVAVVFLPFFADSMVGRPRDSVIFGLLSGLIIIPIAAVDAWFYGGNESPLLNVVRYNSNGGDELYGVAPASFYLKNLLLNVNVAVFGLAHKNAAPAMLWLAVLAARPHKEERFTYPAYASLYDAAARLPLSFLGPPGVLLGAMRVAALTKYYNTPQLAIWRAAGRRAAELGGLSRVCVGAEWHRFTSSFFLPQNAKLEFVKSDFAGQLPRHWGSNGRFNDRNEEEPDRYVDISTCDLYVDLVVDGLDSNWTVVASFPFLDAQNTPTLARAFLIPFYSLKKAKWAQYVLLEPPANSKLS</sequence>
<evidence type="ECO:0000256" key="1">
    <source>
        <dbReference type="ARBA" id="ARBA00004477"/>
    </source>
</evidence>
<dbReference type="GO" id="GO:0006487">
    <property type="term" value="P:protein N-linked glycosylation"/>
    <property type="evidence" value="ECO:0007669"/>
    <property type="project" value="TreeGrafter"/>
</dbReference>
<keyword evidence="11" id="KW-0732">Signal</keyword>
<comment type="caution">
    <text evidence="10">Lacks conserved residue(s) required for the propagation of feature annotation.</text>
</comment>
<evidence type="ECO:0000256" key="10">
    <source>
        <dbReference type="RuleBase" id="RU363075"/>
    </source>
</evidence>
<keyword evidence="4 10" id="KW-0328">Glycosyltransferase</keyword>
<evidence type="ECO:0000256" key="3">
    <source>
        <dbReference type="ARBA" id="ARBA00007063"/>
    </source>
</evidence>
<evidence type="ECO:0000256" key="11">
    <source>
        <dbReference type="SAM" id="SignalP"/>
    </source>
</evidence>
<evidence type="ECO:0000256" key="4">
    <source>
        <dbReference type="ARBA" id="ARBA00022676"/>
    </source>
</evidence>
<comment type="caution">
    <text evidence="12">The sequence shown here is derived from an EMBL/GenBank/DDBJ whole genome shotgun (WGS) entry which is preliminary data.</text>
</comment>
<feature type="transmembrane region" description="Helical" evidence="10">
    <location>
        <begin position="173"/>
        <end position="195"/>
    </location>
</feature>
<dbReference type="PANTHER" id="PTHR22760">
    <property type="entry name" value="GLYCOSYLTRANSFERASE"/>
    <property type="match status" value="1"/>
</dbReference>
<dbReference type="AlphaFoldDB" id="A0AAD7U6U7"/>
<keyword evidence="5" id="KW-0808">Transferase</keyword>
<comment type="similarity">
    <text evidence="3 10">Belongs to the glycosyltransferase 22 family.</text>
</comment>
<reference evidence="12" key="1">
    <citation type="submission" date="2023-01" db="EMBL/GenBank/DDBJ databases">
        <title>Metagenome sequencing of chrysophaentin producing Chrysophaeum taylorii.</title>
        <authorList>
            <person name="Davison J."/>
            <person name="Bewley C."/>
        </authorList>
    </citation>
    <scope>NUCLEOTIDE SEQUENCE</scope>
    <source>
        <strain evidence="12">NIES-1699</strain>
    </source>
</reference>
<name>A0AAD7U6U7_9STRA</name>